<gene>
    <name evidence="7" type="ORF">EDD73_10793</name>
</gene>
<feature type="binding site" evidence="3">
    <location>
        <position position="316"/>
    </location>
    <ligand>
        <name>Zn(2+)</name>
        <dbReference type="ChEBI" id="CHEBI:29105"/>
        <label>2</label>
    </ligand>
</feature>
<dbReference type="SMART" id="SM00098">
    <property type="entry name" value="alkPPc"/>
    <property type="match status" value="1"/>
</dbReference>
<dbReference type="GO" id="GO:0004035">
    <property type="term" value="F:alkaline phosphatase activity"/>
    <property type="evidence" value="ECO:0007669"/>
    <property type="project" value="TreeGrafter"/>
</dbReference>
<feature type="active site" description="Phosphoserine intermediate" evidence="2">
    <location>
        <position position="94"/>
    </location>
</feature>
<reference evidence="7 8" key="1">
    <citation type="submission" date="2019-03" db="EMBL/GenBank/DDBJ databases">
        <title>Genomic Encyclopedia of Type Strains, Phase IV (KMG-IV): sequencing the most valuable type-strain genomes for metagenomic binning, comparative biology and taxonomic classification.</title>
        <authorList>
            <person name="Goeker M."/>
        </authorList>
    </citation>
    <scope>NUCLEOTIDE SEQUENCE [LARGE SCALE GENOMIC DNA]</scope>
    <source>
        <strain evidence="7 8">DSM 11170</strain>
    </source>
</reference>
<feature type="binding site" evidence="3">
    <location>
        <position position="147"/>
    </location>
    <ligand>
        <name>Mg(2+)</name>
        <dbReference type="ChEBI" id="CHEBI:18420"/>
    </ligand>
</feature>
<evidence type="ECO:0000259" key="6">
    <source>
        <dbReference type="Pfam" id="PF07833"/>
    </source>
</evidence>
<feature type="binding site" evidence="3">
    <location>
        <position position="273"/>
    </location>
    <ligand>
        <name>Zn(2+)</name>
        <dbReference type="ChEBI" id="CHEBI:29105"/>
        <label>2</label>
    </ligand>
</feature>
<keyword evidence="3" id="KW-0479">Metal-binding</keyword>
<dbReference type="GO" id="GO:0046872">
    <property type="term" value="F:metal ion binding"/>
    <property type="evidence" value="ECO:0007669"/>
    <property type="project" value="UniProtKB-KW"/>
</dbReference>
<dbReference type="AlphaFoldDB" id="A0A4R2RM35"/>
<dbReference type="Pfam" id="PF07833">
    <property type="entry name" value="Cu_amine_oxidN1"/>
    <property type="match status" value="1"/>
</dbReference>
<dbReference type="InterPro" id="IPR001952">
    <property type="entry name" value="Alkaline_phosphatase"/>
</dbReference>
<feature type="binding site" evidence="3">
    <location>
        <position position="268"/>
    </location>
    <ligand>
        <name>Mg(2+)</name>
        <dbReference type="ChEBI" id="CHEBI:18420"/>
    </ligand>
</feature>
<evidence type="ECO:0000256" key="4">
    <source>
        <dbReference type="RuleBase" id="RU003946"/>
    </source>
</evidence>
<dbReference type="InterPro" id="IPR012854">
    <property type="entry name" value="Cu_amine_oxidase-like_N"/>
</dbReference>
<proteinExistence type="inferred from homology"/>
<dbReference type="InterPro" id="IPR017850">
    <property type="entry name" value="Alkaline_phosphatase_core_sf"/>
</dbReference>
<evidence type="ECO:0000256" key="3">
    <source>
        <dbReference type="PIRSR" id="PIRSR601952-2"/>
    </source>
</evidence>
<dbReference type="PRINTS" id="PR00113">
    <property type="entry name" value="ALKPHPHTASE"/>
</dbReference>
<keyword evidence="3" id="KW-0460">Magnesium</keyword>
<comment type="cofactor">
    <cofactor evidence="3">
        <name>Mg(2+)</name>
        <dbReference type="ChEBI" id="CHEBI:18420"/>
    </cofactor>
    <text evidence="3">Binds 1 Mg(2+) ion.</text>
</comment>
<feature type="binding site" evidence="3">
    <location>
        <position position="428"/>
    </location>
    <ligand>
        <name>Zn(2+)</name>
        <dbReference type="ChEBI" id="CHEBI:29105"/>
        <label>2</label>
    </ligand>
</feature>
<dbReference type="Proteomes" id="UP000294813">
    <property type="component" value="Unassembled WGS sequence"/>
</dbReference>
<dbReference type="InterPro" id="IPR036582">
    <property type="entry name" value="Mao_N_sf"/>
</dbReference>
<keyword evidence="8" id="KW-1185">Reference proteome</keyword>
<comment type="caution">
    <text evidence="7">The sequence shown here is derived from an EMBL/GenBank/DDBJ whole genome shotgun (WGS) entry which is preliminary data.</text>
</comment>
<feature type="binding site" evidence="3">
    <location>
        <position position="145"/>
    </location>
    <ligand>
        <name>Mg(2+)</name>
        <dbReference type="ChEBI" id="CHEBI:18420"/>
    </ligand>
</feature>
<feature type="binding site" evidence="3">
    <location>
        <position position="48"/>
    </location>
    <ligand>
        <name>Mg(2+)</name>
        <dbReference type="ChEBI" id="CHEBI:18420"/>
    </ligand>
</feature>
<dbReference type="SUPFAM" id="SSF55383">
    <property type="entry name" value="Copper amine oxidase, domain N"/>
    <property type="match status" value="1"/>
</dbReference>
<feature type="chain" id="PRO_5039429634" evidence="5">
    <location>
        <begin position="28"/>
        <end position="552"/>
    </location>
</feature>
<dbReference type="PANTHER" id="PTHR11596">
    <property type="entry name" value="ALKALINE PHOSPHATASE"/>
    <property type="match status" value="1"/>
</dbReference>
<keyword evidence="3" id="KW-0862">Zinc</keyword>
<dbReference type="OrthoDB" id="9794455at2"/>
<dbReference type="SUPFAM" id="SSF53649">
    <property type="entry name" value="Alkaline phosphatase-like"/>
    <property type="match status" value="1"/>
</dbReference>
<dbReference type="EMBL" id="SLXT01000007">
    <property type="protein sequence ID" value="TCP65020.1"/>
    <property type="molecule type" value="Genomic_DNA"/>
</dbReference>
<evidence type="ECO:0000313" key="8">
    <source>
        <dbReference type="Proteomes" id="UP000294813"/>
    </source>
</evidence>
<dbReference type="CDD" id="cd16012">
    <property type="entry name" value="ALP"/>
    <property type="match status" value="1"/>
</dbReference>
<dbReference type="Gene3D" id="3.30.457.10">
    <property type="entry name" value="Copper amine oxidase-like, N-terminal domain"/>
    <property type="match status" value="1"/>
</dbReference>
<dbReference type="Gene3D" id="1.10.60.40">
    <property type="match status" value="1"/>
</dbReference>
<evidence type="ECO:0000313" key="7">
    <source>
        <dbReference type="EMBL" id="TCP65020.1"/>
    </source>
</evidence>
<name>A0A4R2RM35_9FIRM</name>
<keyword evidence="1" id="KW-0597">Phosphoprotein</keyword>
<accession>A0A4R2RM35</accession>
<dbReference type="Pfam" id="PF00245">
    <property type="entry name" value="Alk_phosphatase"/>
    <property type="match status" value="1"/>
</dbReference>
<comment type="similarity">
    <text evidence="4">Belongs to the alkaline phosphatase family.</text>
</comment>
<feature type="binding site" evidence="3">
    <location>
        <position position="48"/>
    </location>
    <ligand>
        <name>Zn(2+)</name>
        <dbReference type="ChEBI" id="CHEBI:29105"/>
        <label>2</label>
    </ligand>
</feature>
<keyword evidence="5" id="KW-0732">Signal</keyword>
<evidence type="ECO:0000256" key="5">
    <source>
        <dbReference type="SAM" id="SignalP"/>
    </source>
</evidence>
<evidence type="ECO:0000256" key="2">
    <source>
        <dbReference type="PIRSR" id="PIRSR601952-1"/>
    </source>
</evidence>
<dbReference type="Gene3D" id="3.40.720.10">
    <property type="entry name" value="Alkaline Phosphatase, subunit A"/>
    <property type="match status" value="1"/>
</dbReference>
<evidence type="ECO:0000256" key="1">
    <source>
        <dbReference type="ARBA" id="ARBA00022553"/>
    </source>
</evidence>
<protein>
    <submittedName>
        <fullName evidence="7">Alkaline phosphatase</fullName>
    </submittedName>
</protein>
<feature type="domain" description="Copper amine oxidase-like N-terminal" evidence="6">
    <location>
        <begin position="490"/>
        <end position="543"/>
    </location>
</feature>
<organism evidence="7 8">
    <name type="scientific">Heliophilum fasciatum</name>
    <dbReference type="NCBI Taxonomy" id="35700"/>
    <lineage>
        <taxon>Bacteria</taxon>
        <taxon>Bacillati</taxon>
        <taxon>Bacillota</taxon>
        <taxon>Clostridia</taxon>
        <taxon>Eubacteriales</taxon>
        <taxon>Heliobacteriaceae</taxon>
        <taxon>Heliophilum</taxon>
    </lineage>
</organism>
<sequence>MFQRAKRSIALLTATATLLSVGLPVEQASASAAYEPNKAKNVIMLVPDGMSASATTLARYMLADNEKGTEKLTIDKYFTGFAKTRWDGGPITDSAPAGTAYATGHKSLAGALGIDANKIPRASLLEAAQLQDKAVGLVATSEFMHATPAAYAAHEEKRSNYATVAEQMLHQDIDVLLGSGSAKVSAADFDILGTAEAKGYKVVKTKAEMESASATKLWGDFTNTFGEKTNLSYDIDRIPAEEPSLAEMTSKAIELLSRDEDGFFLMVEGSKIDWAAHANDTVGIISDTLAFNQAFEAALEFAQRDGNTVVIAATDHGNSGISIGNYDLTGYDSAPFSILEPLKGATKTAEGAMALLNSSKTNTNEVLQAYGIQPTGYTPADVNSKDRTAKNNAKVNALIDAFKSSPSTANLVKIMNQLAFIGYTTGGHTGEDVPVYVFAPDHVSKKPLKGLRDNTEVAQFIAQTSGLDLDAATTQLFVDVTNHPNYPGAQIDSSARTLTLTDNDMTLKIKANQSEAMINDEPVSLNGQIAVLVNDRFYVPQSALDLLKSQPD</sequence>
<feature type="binding site" evidence="3">
    <location>
        <position position="277"/>
    </location>
    <ligand>
        <name>Zn(2+)</name>
        <dbReference type="ChEBI" id="CHEBI:29105"/>
        <label>2</label>
    </ligand>
</feature>
<feature type="signal peptide" evidence="5">
    <location>
        <begin position="1"/>
        <end position="27"/>
    </location>
</feature>
<dbReference type="RefSeq" id="WP_131918745.1">
    <property type="nucleotide sequence ID" value="NZ_JAOQNU010000007.1"/>
</dbReference>
<feature type="binding site" evidence="3">
    <location>
        <position position="315"/>
    </location>
    <ligand>
        <name>Zn(2+)</name>
        <dbReference type="ChEBI" id="CHEBI:29105"/>
        <label>2</label>
    </ligand>
</feature>
<dbReference type="PANTHER" id="PTHR11596:SF5">
    <property type="entry name" value="ALKALINE PHOSPHATASE"/>
    <property type="match status" value="1"/>
</dbReference>
<comment type="cofactor">
    <cofactor evidence="3">
        <name>Zn(2+)</name>
        <dbReference type="ChEBI" id="CHEBI:29105"/>
    </cofactor>
    <text evidence="3">Binds 2 Zn(2+) ions.</text>
</comment>